<dbReference type="AlphaFoldDB" id="A0A0S3PTL5"/>
<dbReference type="Proteomes" id="UP000236884">
    <property type="component" value="Chromosome"/>
</dbReference>
<sequence>MLRALNILVVTALVMSAAWVYKIKFEATVQLEQVSKMRAQIRRERDAIAILRAEWARLDSPNRIQELAQRHLKSKPIEVAQFDTLDNLPDRPVPIVPPGTQDPIGAIIEKFADDEVVTGSVPAAPRQGQR</sequence>
<evidence type="ECO:0008006" key="3">
    <source>
        <dbReference type="Google" id="ProtNLM"/>
    </source>
</evidence>
<proteinExistence type="predicted"/>
<name>A0A0S3PTL5_9BRAD</name>
<keyword evidence="2" id="KW-1185">Reference proteome</keyword>
<evidence type="ECO:0000313" key="2">
    <source>
        <dbReference type="Proteomes" id="UP000236884"/>
    </source>
</evidence>
<gene>
    <name evidence="1" type="ORF">GJW-30_1_01837</name>
</gene>
<protein>
    <recommendedName>
        <fullName evidence="3">Cell division protein FtsL</fullName>
    </recommendedName>
</protein>
<dbReference type="RefSeq" id="WP_172887569.1">
    <property type="nucleotide sequence ID" value="NZ_AP014946.1"/>
</dbReference>
<evidence type="ECO:0000313" key="1">
    <source>
        <dbReference type="EMBL" id="BAT59306.1"/>
    </source>
</evidence>
<organism evidence="1 2">
    <name type="scientific">Variibacter gotjawalensis</name>
    <dbReference type="NCBI Taxonomy" id="1333996"/>
    <lineage>
        <taxon>Bacteria</taxon>
        <taxon>Pseudomonadati</taxon>
        <taxon>Pseudomonadota</taxon>
        <taxon>Alphaproteobacteria</taxon>
        <taxon>Hyphomicrobiales</taxon>
        <taxon>Nitrobacteraceae</taxon>
        <taxon>Variibacter</taxon>
    </lineage>
</organism>
<dbReference type="EMBL" id="AP014946">
    <property type="protein sequence ID" value="BAT59306.1"/>
    <property type="molecule type" value="Genomic_DNA"/>
</dbReference>
<dbReference type="KEGG" id="vgo:GJW-30_1_01837"/>
<reference evidence="1 2" key="1">
    <citation type="submission" date="2015-08" db="EMBL/GenBank/DDBJ databases">
        <title>Investigation of the bacterial diversity of lava forest soil.</title>
        <authorList>
            <person name="Lee J.S."/>
        </authorList>
    </citation>
    <scope>NUCLEOTIDE SEQUENCE [LARGE SCALE GENOMIC DNA]</scope>
    <source>
        <strain evidence="1 2">GJW-30</strain>
    </source>
</reference>
<accession>A0A0S3PTL5</accession>